<evidence type="ECO:0000256" key="2">
    <source>
        <dbReference type="ARBA" id="ARBA00022833"/>
    </source>
</evidence>
<dbReference type="SUPFAM" id="SSF57850">
    <property type="entry name" value="RING/U-box"/>
    <property type="match status" value="1"/>
</dbReference>
<feature type="region of interest" description="Disordered" evidence="4">
    <location>
        <begin position="35"/>
        <end position="76"/>
    </location>
</feature>
<protein>
    <recommendedName>
        <fullName evidence="5">RING-type domain-containing protein</fullName>
    </recommendedName>
</protein>
<evidence type="ECO:0000256" key="3">
    <source>
        <dbReference type="PROSITE-ProRule" id="PRU00175"/>
    </source>
</evidence>
<dbReference type="InterPro" id="IPR013083">
    <property type="entry name" value="Znf_RING/FYVE/PHD"/>
</dbReference>
<evidence type="ECO:0000313" key="6">
    <source>
        <dbReference type="EMBL" id="GMT12860.1"/>
    </source>
</evidence>
<gene>
    <name evidence="6" type="ORF">PFISCL1PPCAC_4157</name>
</gene>
<sequence>ANIPPDSYPIEYPRIERLHLDVTDRRTVYEYYEDAHQGEYEEEEPVIEPFTDDDDDLEQYSDEYEEEERGDEEAERKVETIRELREADCESNLLYSRRCGICFVSNPTRRAVFSSCGHIACLACTLQIADSTHHLDCPFCRKKTQYLRIFEEIKDEEEEKEE</sequence>
<dbReference type="Proteomes" id="UP001432322">
    <property type="component" value="Unassembled WGS sequence"/>
</dbReference>
<keyword evidence="1 3" id="KW-0479">Metal-binding</keyword>
<dbReference type="PROSITE" id="PS50089">
    <property type="entry name" value="ZF_RING_2"/>
    <property type="match status" value="1"/>
</dbReference>
<dbReference type="InterPro" id="IPR001841">
    <property type="entry name" value="Znf_RING"/>
</dbReference>
<keyword evidence="7" id="KW-1185">Reference proteome</keyword>
<evidence type="ECO:0000313" key="7">
    <source>
        <dbReference type="Proteomes" id="UP001432322"/>
    </source>
</evidence>
<dbReference type="PANTHER" id="PTHR16450">
    <property type="entry name" value="RING FINGER PROTEIN 186"/>
    <property type="match status" value="1"/>
</dbReference>
<accession>A0AAV5UZY6</accession>
<dbReference type="AlphaFoldDB" id="A0AAV5UZY6"/>
<comment type="caution">
    <text evidence="6">The sequence shown here is derived from an EMBL/GenBank/DDBJ whole genome shotgun (WGS) entry which is preliminary data.</text>
</comment>
<name>A0AAV5UZY6_9BILA</name>
<feature type="compositionally biased region" description="Acidic residues" evidence="4">
    <location>
        <begin position="40"/>
        <end position="73"/>
    </location>
</feature>
<proteinExistence type="predicted"/>
<dbReference type="PANTHER" id="PTHR16450:SF1">
    <property type="entry name" value="PROTEIN CBG12045"/>
    <property type="match status" value="1"/>
</dbReference>
<organism evidence="6 7">
    <name type="scientific">Pristionchus fissidentatus</name>
    <dbReference type="NCBI Taxonomy" id="1538716"/>
    <lineage>
        <taxon>Eukaryota</taxon>
        <taxon>Metazoa</taxon>
        <taxon>Ecdysozoa</taxon>
        <taxon>Nematoda</taxon>
        <taxon>Chromadorea</taxon>
        <taxon>Rhabditida</taxon>
        <taxon>Rhabditina</taxon>
        <taxon>Diplogasteromorpha</taxon>
        <taxon>Diplogasteroidea</taxon>
        <taxon>Neodiplogasteridae</taxon>
        <taxon>Pristionchus</taxon>
    </lineage>
</organism>
<evidence type="ECO:0000259" key="5">
    <source>
        <dbReference type="PROSITE" id="PS50089"/>
    </source>
</evidence>
<keyword evidence="2" id="KW-0862">Zinc</keyword>
<dbReference type="Pfam" id="PF13920">
    <property type="entry name" value="zf-C3HC4_3"/>
    <property type="match status" value="1"/>
</dbReference>
<dbReference type="EMBL" id="BTSY01000002">
    <property type="protein sequence ID" value="GMT12860.1"/>
    <property type="molecule type" value="Genomic_DNA"/>
</dbReference>
<evidence type="ECO:0000256" key="1">
    <source>
        <dbReference type="ARBA" id="ARBA00022771"/>
    </source>
</evidence>
<reference evidence="6" key="1">
    <citation type="submission" date="2023-10" db="EMBL/GenBank/DDBJ databases">
        <title>Genome assembly of Pristionchus species.</title>
        <authorList>
            <person name="Yoshida K."/>
            <person name="Sommer R.J."/>
        </authorList>
    </citation>
    <scope>NUCLEOTIDE SEQUENCE</scope>
    <source>
        <strain evidence="6">RS5133</strain>
    </source>
</reference>
<feature type="non-terminal residue" evidence="6">
    <location>
        <position position="162"/>
    </location>
</feature>
<dbReference type="Gene3D" id="3.30.40.10">
    <property type="entry name" value="Zinc/RING finger domain, C3HC4 (zinc finger)"/>
    <property type="match status" value="1"/>
</dbReference>
<keyword evidence="1 3" id="KW-0863">Zinc-finger</keyword>
<feature type="non-terminal residue" evidence="6">
    <location>
        <position position="1"/>
    </location>
</feature>
<feature type="domain" description="RING-type" evidence="5">
    <location>
        <begin position="99"/>
        <end position="141"/>
    </location>
</feature>
<dbReference type="GO" id="GO:0008270">
    <property type="term" value="F:zinc ion binding"/>
    <property type="evidence" value="ECO:0007669"/>
    <property type="project" value="UniProtKB-KW"/>
</dbReference>
<evidence type="ECO:0000256" key="4">
    <source>
        <dbReference type="SAM" id="MobiDB-lite"/>
    </source>
</evidence>